<dbReference type="OrthoDB" id="340300at2759"/>
<dbReference type="RefSeq" id="XP_002142171.1">
    <property type="nucleotide sequence ID" value="XM_002142135.1"/>
</dbReference>
<name>B6AHY1_CRYMR</name>
<evidence type="ECO:0000313" key="2">
    <source>
        <dbReference type="EMBL" id="EEA07822.1"/>
    </source>
</evidence>
<dbReference type="VEuPathDB" id="CryptoDB:CMU_028960"/>
<reference evidence="2" key="1">
    <citation type="submission" date="2008-06" db="EMBL/GenBank/DDBJ databases">
        <authorList>
            <person name="Lorenzi H."/>
            <person name="Inman J."/>
            <person name="Miller J."/>
            <person name="Schobel S."/>
            <person name="Amedeo P."/>
            <person name="Caler E.V."/>
            <person name="da Silva J."/>
        </authorList>
    </citation>
    <scope>NUCLEOTIDE SEQUENCE [LARGE SCALE GENOMIC DNA]</scope>
    <source>
        <strain evidence="2">RN66</strain>
    </source>
</reference>
<dbReference type="EMBL" id="DS989735">
    <property type="protein sequence ID" value="EEA07822.1"/>
    <property type="molecule type" value="Genomic_DNA"/>
</dbReference>
<evidence type="ECO:0000256" key="1">
    <source>
        <dbReference type="SAM" id="Coils"/>
    </source>
</evidence>
<dbReference type="Proteomes" id="UP000001460">
    <property type="component" value="Unassembled WGS sequence"/>
</dbReference>
<feature type="coiled-coil region" evidence="1">
    <location>
        <begin position="4"/>
        <end position="34"/>
    </location>
</feature>
<sequence>MDIYEVLRRQSENLKRLEDNINNAMKRIENIENMCVDPDLKHIFTDSASLISKDDLLDSLCEPLPSPRSLSSSCGRTIDLEWISMTLEKMTNCNLSNISDNCNFQHENYQGTNEANIAMLETTELYGDDINGCSSISSFDVDKDDESNDTEYNKISSEPVKIHHKSSNIVVSKEFIIEIRPDLEVSHLKSSSKPTIDQHIQTKEDSETLKIANIRLEDFSECLTGTGSLFSGCLGSNLSQQHYLYDEEENTFKNGSPDLERAEDEFYYLRSSNMRGSITHRNIKRRSVEPHKVPLTARFCRDKIKRREDILEFNLKDNTNVQIPVTRVHYYEPYQVIVGYVQIPYMALNQNPINNTQQNTQKLQYSQNTKHVQYPNQHYYQFQHLPYHIFSRTQIPKPVTIQQQQRNYPNTYIRYNQPLFKYTPTYFGYNHQLISPYLLPSYSCNQ</sequence>
<organism evidence="2 3">
    <name type="scientific">Cryptosporidium muris (strain RN66)</name>
    <dbReference type="NCBI Taxonomy" id="441375"/>
    <lineage>
        <taxon>Eukaryota</taxon>
        <taxon>Sar</taxon>
        <taxon>Alveolata</taxon>
        <taxon>Apicomplexa</taxon>
        <taxon>Conoidasida</taxon>
        <taxon>Coccidia</taxon>
        <taxon>Eucoccidiorida</taxon>
        <taxon>Eimeriorina</taxon>
        <taxon>Cryptosporidiidae</taxon>
        <taxon>Cryptosporidium</taxon>
    </lineage>
</organism>
<dbReference type="AlphaFoldDB" id="B6AHY1"/>
<protein>
    <submittedName>
        <fullName evidence="2">Uncharacterized protein</fullName>
    </submittedName>
</protein>
<gene>
    <name evidence="2" type="ORF">CMU_028960</name>
</gene>
<keyword evidence="3" id="KW-1185">Reference proteome</keyword>
<evidence type="ECO:0000313" key="3">
    <source>
        <dbReference type="Proteomes" id="UP000001460"/>
    </source>
</evidence>
<accession>B6AHY1</accession>
<proteinExistence type="predicted"/>
<dbReference type="OMA" id="IDLEWIS"/>
<dbReference type="GeneID" id="6997423"/>
<keyword evidence="1" id="KW-0175">Coiled coil</keyword>